<dbReference type="Proteomes" id="UP000292282">
    <property type="component" value="Unassembled WGS sequence"/>
</dbReference>
<keyword evidence="4" id="KW-1185">Reference proteome</keyword>
<dbReference type="Proteomes" id="UP000292362">
    <property type="component" value="Unassembled WGS sequence"/>
</dbReference>
<evidence type="ECO:0000313" key="5">
    <source>
        <dbReference type="Proteomes" id="UP000292362"/>
    </source>
</evidence>
<accession>A0A4Q9L930</accession>
<evidence type="ECO:0000313" key="2">
    <source>
        <dbReference type="EMBL" id="TBU03906.1"/>
    </source>
</evidence>
<name>A0A4Q9L930_9MICR</name>
<keyword evidence="1" id="KW-0472">Membrane</keyword>
<organism evidence="2 5">
    <name type="scientific">Hamiltosporidium tvaerminnensis</name>
    <dbReference type="NCBI Taxonomy" id="1176355"/>
    <lineage>
        <taxon>Eukaryota</taxon>
        <taxon>Fungi</taxon>
        <taxon>Fungi incertae sedis</taxon>
        <taxon>Microsporidia</taxon>
        <taxon>Dubosqiidae</taxon>
        <taxon>Hamiltosporidium</taxon>
    </lineage>
</organism>
<comment type="caution">
    <text evidence="2">The sequence shown here is derived from an EMBL/GenBank/DDBJ whole genome shotgun (WGS) entry which is preliminary data.</text>
</comment>
<gene>
    <name evidence="2" type="ORF">CWI37_0213p0050</name>
    <name evidence="3" type="ORF">CWI38_1596p0020</name>
</gene>
<protein>
    <submittedName>
        <fullName evidence="2">Uncharacterized protein</fullName>
    </submittedName>
</protein>
<proteinExistence type="predicted"/>
<dbReference type="VEuPathDB" id="MicrosporidiaDB:CWI38_1596p0020"/>
<dbReference type="VEuPathDB" id="MicrosporidiaDB:CWI37_0213p0050"/>
<evidence type="ECO:0000256" key="1">
    <source>
        <dbReference type="SAM" id="Phobius"/>
    </source>
</evidence>
<evidence type="ECO:0000313" key="3">
    <source>
        <dbReference type="EMBL" id="TBU10707.1"/>
    </source>
</evidence>
<keyword evidence="1" id="KW-0812">Transmembrane</keyword>
<feature type="transmembrane region" description="Helical" evidence="1">
    <location>
        <begin position="6"/>
        <end position="23"/>
    </location>
</feature>
<evidence type="ECO:0000313" key="4">
    <source>
        <dbReference type="Proteomes" id="UP000292282"/>
    </source>
</evidence>
<dbReference type="EMBL" id="PITJ01000213">
    <property type="protein sequence ID" value="TBU03906.1"/>
    <property type="molecule type" value="Genomic_DNA"/>
</dbReference>
<sequence length="143" mass="16327">MEEMLSVLLFMFGIEGFLIYNYGSGLYLGVEKNIVIGVPLPLAESFDIEYTKDMPEYLSVYITSLKMELAVTPGHQRIAIAMPYSYDDFQIVLDEINMYRILHNGMCLTFTAGIFSREVCEDDDFQLFEFEDSSTSISGSEIY</sequence>
<keyword evidence="1" id="KW-1133">Transmembrane helix</keyword>
<reference evidence="4 5" key="1">
    <citation type="submission" date="2017-12" db="EMBL/GenBank/DDBJ databases">
        <authorList>
            <person name="Pombert J.-F."/>
            <person name="Haag K.L."/>
            <person name="Ebert D."/>
        </authorList>
    </citation>
    <scope>NUCLEOTIDE SEQUENCE [LARGE SCALE GENOMIC DNA]</scope>
    <source>
        <strain evidence="2">FI-OER-3-3</strain>
        <strain evidence="3">IL-G-3</strain>
    </source>
</reference>
<dbReference type="EMBL" id="PITK01001596">
    <property type="protein sequence ID" value="TBU10707.1"/>
    <property type="molecule type" value="Genomic_DNA"/>
</dbReference>
<dbReference type="AlphaFoldDB" id="A0A4Q9L930"/>